<keyword evidence="3" id="KW-1185">Reference proteome</keyword>
<dbReference type="InterPro" id="IPR011040">
    <property type="entry name" value="Sialidase"/>
</dbReference>
<gene>
    <name evidence="2" type="ORF">AAE02nite_37420</name>
</gene>
<dbReference type="EMBL" id="BJYS01000031">
    <property type="protein sequence ID" value="GEO06078.1"/>
    <property type="molecule type" value="Genomic_DNA"/>
</dbReference>
<dbReference type="InterPro" id="IPR036278">
    <property type="entry name" value="Sialidase_sf"/>
</dbReference>
<dbReference type="SUPFAM" id="SSF50939">
    <property type="entry name" value="Sialidases"/>
    <property type="match status" value="1"/>
</dbReference>
<evidence type="ECO:0000313" key="3">
    <source>
        <dbReference type="Proteomes" id="UP000321532"/>
    </source>
</evidence>
<evidence type="ECO:0000259" key="1">
    <source>
        <dbReference type="Pfam" id="PF13088"/>
    </source>
</evidence>
<proteinExistence type="predicted"/>
<dbReference type="AlphaFoldDB" id="A0A512B296"/>
<organism evidence="2 3">
    <name type="scientific">Adhaeribacter aerolatus</name>
    <dbReference type="NCBI Taxonomy" id="670289"/>
    <lineage>
        <taxon>Bacteria</taxon>
        <taxon>Pseudomonadati</taxon>
        <taxon>Bacteroidota</taxon>
        <taxon>Cytophagia</taxon>
        <taxon>Cytophagales</taxon>
        <taxon>Hymenobacteraceae</taxon>
        <taxon>Adhaeribacter</taxon>
    </lineage>
</organism>
<accession>A0A512B296</accession>
<sequence length="362" mass="39940">MDNEGRAVLCWVQAQDTADNFLMAYAVSPDGGKTFNKTRFIPTTAGVYPHDENLSKILFRKNGDIIAMFAVSNPNPENDYAGLVKYTQSFDGGKTWTAAKQIAEDITGSIDERYFDMTLLPNGEVAAIWLDSRKEMPAEGSSLYYASTQGRAGFKNEKIIDRQLCQCCRTKLFVDEAGNLHAVYRAILNGTVRDMMHLVSGDNGKSFSKPERISADNWAIDGCPHTGPAMTATGTGLHFVWYTMGGGSGVYYCRKPNNQGFSQRETVSNLPSARHPQLCTIKNGELVIVWDEQAQQAGNLNNRIGLQIRDNNGQITQNTHLSPDSISATHPVIIKVAESAVLVAYTNKSAKDSQVWYKHINL</sequence>
<reference evidence="2 3" key="1">
    <citation type="submission" date="2019-07" db="EMBL/GenBank/DDBJ databases">
        <title>Whole genome shotgun sequence of Adhaeribacter aerolatus NBRC 106133.</title>
        <authorList>
            <person name="Hosoyama A."/>
            <person name="Uohara A."/>
            <person name="Ohji S."/>
            <person name="Ichikawa N."/>
        </authorList>
    </citation>
    <scope>NUCLEOTIDE SEQUENCE [LARGE SCALE GENOMIC DNA]</scope>
    <source>
        <strain evidence="2 3">NBRC 106133</strain>
    </source>
</reference>
<feature type="domain" description="Sialidase" evidence="1">
    <location>
        <begin position="57"/>
        <end position="217"/>
    </location>
</feature>
<dbReference type="Proteomes" id="UP000321532">
    <property type="component" value="Unassembled WGS sequence"/>
</dbReference>
<dbReference type="CDD" id="cd15482">
    <property type="entry name" value="Sialidase_non-viral"/>
    <property type="match status" value="1"/>
</dbReference>
<protein>
    <recommendedName>
        <fullName evidence="1">Sialidase domain-containing protein</fullName>
    </recommendedName>
</protein>
<name>A0A512B296_9BACT</name>
<evidence type="ECO:0000313" key="2">
    <source>
        <dbReference type="EMBL" id="GEO06078.1"/>
    </source>
</evidence>
<comment type="caution">
    <text evidence="2">The sequence shown here is derived from an EMBL/GenBank/DDBJ whole genome shotgun (WGS) entry which is preliminary data.</text>
</comment>
<dbReference type="Pfam" id="PF13088">
    <property type="entry name" value="BNR_2"/>
    <property type="match status" value="1"/>
</dbReference>
<dbReference type="Gene3D" id="2.120.10.10">
    <property type="match status" value="1"/>
</dbReference>